<sequence>MADPSHEYTAEPSVGWLLVLKAYALYGKSKVIILIGGVFSLVKISLMAPTLIALDIHSEPLCQLSLPQINIQATGLVDMGLLALCLFYFALSSLRRSRDFKLRIKEALQRDGVAYFAIASLLQFLGLTSVLGNSLWQGYFAVMSMTLFWSIYSKLLYEGLTSRLRPNAFSCSGGSSDDHTSRNAKPLRTFVVNMEDPDKQSIELGFIDADDENKVTEVDDSQSQVKLTSPLAQG</sequence>
<protein>
    <submittedName>
        <fullName evidence="2">Uncharacterized protein</fullName>
    </submittedName>
</protein>
<dbReference type="OrthoDB" id="3261349at2759"/>
<proteinExistence type="predicted"/>
<name>A0A1Y1Z2A9_9FUNG</name>
<dbReference type="EMBL" id="MCFE01000035">
    <property type="protein sequence ID" value="ORY04430.1"/>
    <property type="molecule type" value="Genomic_DNA"/>
</dbReference>
<dbReference type="AlphaFoldDB" id="A0A1Y1Z2A9"/>
<comment type="caution">
    <text evidence="2">The sequence shown here is derived from an EMBL/GenBank/DDBJ whole genome shotgun (WGS) entry which is preliminary data.</text>
</comment>
<feature type="transmembrane region" description="Helical" evidence="1">
    <location>
        <begin position="112"/>
        <end position="132"/>
    </location>
</feature>
<keyword evidence="3" id="KW-1185">Reference proteome</keyword>
<keyword evidence="1" id="KW-0812">Transmembrane</keyword>
<feature type="transmembrane region" description="Helical" evidence="1">
    <location>
        <begin position="138"/>
        <end position="157"/>
    </location>
</feature>
<keyword evidence="1" id="KW-1133">Transmembrane helix</keyword>
<accession>A0A1Y1Z2A9</accession>
<reference evidence="2 3" key="1">
    <citation type="submission" date="2016-07" db="EMBL/GenBank/DDBJ databases">
        <title>Pervasive Adenine N6-methylation of Active Genes in Fungi.</title>
        <authorList>
            <consortium name="DOE Joint Genome Institute"/>
            <person name="Mondo S.J."/>
            <person name="Dannebaum R.O."/>
            <person name="Kuo R.C."/>
            <person name="Labutti K."/>
            <person name="Haridas S."/>
            <person name="Kuo A."/>
            <person name="Salamov A."/>
            <person name="Ahrendt S.R."/>
            <person name="Lipzen A."/>
            <person name="Sullivan W."/>
            <person name="Andreopoulos W.B."/>
            <person name="Clum A."/>
            <person name="Lindquist E."/>
            <person name="Daum C."/>
            <person name="Ramamoorthy G.K."/>
            <person name="Gryganskyi A."/>
            <person name="Culley D."/>
            <person name="Magnuson J.K."/>
            <person name="James T.Y."/>
            <person name="O'Malley M.A."/>
            <person name="Stajich J.E."/>
            <person name="Spatafora J.W."/>
            <person name="Visel A."/>
            <person name="Grigoriev I.V."/>
        </authorList>
    </citation>
    <scope>NUCLEOTIDE SEQUENCE [LARGE SCALE GENOMIC DNA]</scope>
    <source>
        <strain evidence="2 3">CBS 931.73</strain>
    </source>
</reference>
<feature type="transmembrane region" description="Helical" evidence="1">
    <location>
        <begin position="31"/>
        <end position="54"/>
    </location>
</feature>
<dbReference type="InParanoid" id="A0A1Y1Z2A9"/>
<gene>
    <name evidence="2" type="ORF">K493DRAFT_333935</name>
</gene>
<evidence type="ECO:0000256" key="1">
    <source>
        <dbReference type="SAM" id="Phobius"/>
    </source>
</evidence>
<evidence type="ECO:0000313" key="2">
    <source>
        <dbReference type="EMBL" id="ORY04430.1"/>
    </source>
</evidence>
<dbReference type="Proteomes" id="UP000193498">
    <property type="component" value="Unassembled WGS sequence"/>
</dbReference>
<keyword evidence="1" id="KW-0472">Membrane</keyword>
<organism evidence="2 3">
    <name type="scientific">Basidiobolus meristosporus CBS 931.73</name>
    <dbReference type="NCBI Taxonomy" id="1314790"/>
    <lineage>
        <taxon>Eukaryota</taxon>
        <taxon>Fungi</taxon>
        <taxon>Fungi incertae sedis</taxon>
        <taxon>Zoopagomycota</taxon>
        <taxon>Entomophthoromycotina</taxon>
        <taxon>Basidiobolomycetes</taxon>
        <taxon>Basidiobolales</taxon>
        <taxon>Basidiobolaceae</taxon>
        <taxon>Basidiobolus</taxon>
    </lineage>
</organism>
<feature type="transmembrane region" description="Helical" evidence="1">
    <location>
        <begin position="69"/>
        <end position="91"/>
    </location>
</feature>
<evidence type="ECO:0000313" key="3">
    <source>
        <dbReference type="Proteomes" id="UP000193498"/>
    </source>
</evidence>